<keyword evidence="3" id="KW-1185">Reference proteome</keyword>
<dbReference type="OrthoDB" id="7856302at2"/>
<feature type="region of interest" description="Disordered" evidence="1">
    <location>
        <begin position="193"/>
        <end position="215"/>
    </location>
</feature>
<accession>M4ZH59</accession>
<dbReference type="EMBL" id="AP012603">
    <property type="protein sequence ID" value="BAM93138.1"/>
    <property type="molecule type" value="Genomic_DNA"/>
</dbReference>
<name>M4ZH59_9BRAD</name>
<feature type="compositionally biased region" description="Low complexity" evidence="1">
    <location>
        <begin position="193"/>
        <end position="204"/>
    </location>
</feature>
<dbReference type="RefSeq" id="WP_015670209.1">
    <property type="nucleotide sequence ID" value="NC_020453.1"/>
</dbReference>
<protein>
    <submittedName>
        <fullName evidence="2">Uncharacterized protein</fullName>
    </submittedName>
</protein>
<dbReference type="Proteomes" id="UP000011841">
    <property type="component" value="Chromosome"/>
</dbReference>
<sequence length="215" mass="24386">MSAPPDQEKATQHADARRRRLLYSLNDLQQALSACAFLYECDEDASYSKVDLRRFRCFETTLVVAYTRPFAQSRGGTMPLTMKMVGLKLSDEKRSLHERLVEMRNTIMAHSDEDMMRMTVEPFDVWEGDSEPPLYMIQTVFDEGITLTGKLLFDTNELLLEVYQATVRTLFKDLQARPESFALRIDSEAARAARNTAPRSAAARGAQVTTGDESE</sequence>
<dbReference type="PATRIC" id="fig|1245469.3.peg.7331"/>
<dbReference type="HOGENOM" id="CLU_1281140_0_0_5"/>
<reference evidence="2 3" key="1">
    <citation type="journal article" date="2013" name="Appl. Environ. Microbiol.">
        <title>Genome analysis suggests that the soil oligotrophic bacterium Agromonas oligotrophica (Bradyrhizobium oligotrophicum) is a nitrogen-fixing symbiont of Aeschynomene indica.</title>
        <authorList>
            <person name="Okubo T."/>
            <person name="Fukushima S."/>
            <person name="Itakura M."/>
            <person name="Oshima K."/>
            <person name="Longtonglang A."/>
            <person name="Teaumroong N."/>
            <person name="Mitsui H."/>
            <person name="Hattori M."/>
            <person name="Hattori R."/>
            <person name="Hattori T."/>
            <person name="Minamisawa K."/>
        </authorList>
    </citation>
    <scope>NUCLEOTIDE SEQUENCE [LARGE SCALE GENOMIC DNA]</scope>
    <source>
        <strain evidence="2 3">S58</strain>
    </source>
</reference>
<dbReference type="GeneID" id="301820957"/>
<gene>
    <name evidence="2" type="ORF">S58_71740</name>
</gene>
<evidence type="ECO:0000256" key="1">
    <source>
        <dbReference type="SAM" id="MobiDB-lite"/>
    </source>
</evidence>
<dbReference type="STRING" id="1245469.S58_71740"/>
<organism evidence="2 3">
    <name type="scientific">Bradyrhizobium oligotrophicum S58</name>
    <dbReference type="NCBI Taxonomy" id="1245469"/>
    <lineage>
        <taxon>Bacteria</taxon>
        <taxon>Pseudomonadati</taxon>
        <taxon>Pseudomonadota</taxon>
        <taxon>Alphaproteobacteria</taxon>
        <taxon>Hyphomicrobiales</taxon>
        <taxon>Nitrobacteraceae</taxon>
        <taxon>Bradyrhizobium</taxon>
    </lineage>
</organism>
<evidence type="ECO:0000313" key="2">
    <source>
        <dbReference type="EMBL" id="BAM93138.1"/>
    </source>
</evidence>
<dbReference type="AlphaFoldDB" id="M4ZH59"/>
<dbReference type="KEGG" id="aol:S58_71740"/>
<proteinExistence type="predicted"/>
<dbReference type="eggNOG" id="ENOG502ZD73">
    <property type="taxonomic scope" value="Bacteria"/>
</dbReference>
<evidence type="ECO:0000313" key="3">
    <source>
        <dbReference type="Proteomes" id="UP000011841"/>
    </source>
</evidence>